<name>A0ABD0QLH5_CIRMR</name>
<dbReference type="InterPro" id="IPR000686">
    <property type="entry name" value="FANCC"/>
</dbReference>
<organism evidence="2 3">
    <name type="scientific">Cirrhinus mrigala</name>
    <name type="common">Mrigala</name>
    <dbReference type="NCBI Taxonomy" id="683832"/>
    <lineage>
        <taxon>Eukaryota</taxon>
        <taxon>Metazoa</taxon>
        <taxon>Chordata</taxon>
        <taxon>Craniata</taxon>
        <taxon>Vertebrata</taxon>
        <taxon>Euteleostomi</taxon>
        <taxon>Actinopterygii</taxon>
        <taxon>Neopterygii</taxon>
        <taxon>Teleostei</taxon>
        <taxon>Ostariophysi</taxon>
        <taxon>Cypriniformes</taxon>
        <taxon>Cyprinidae</taxon>
        <taxon>Labeoninae</taxon>
        <taxon>Labeonini</taxon>
        <taxon>Cirrhinus</taxon>
    </lineage>
</organism>
<dbReference type="AlphaFoldDB" id="A0ABD0QLH5"/>
<gene>
    <name evidence="2" type="ORF">M9458_018530</name>
</gene>
<evidence type="ECO:0000313" key="3">
    <source>
        <dbReference type="Proteomes" id="UP001529510"/>
    </source>
</evidence>
<evidence type="ECO:0000313" key="2">
    <source>
        <dbReference type="EMBL" id="KAL0186860.1"/>
    </source>
</evidence>
<keyword evidence="1" id="KW-0732">Signal</keyword>
<reference evidence="2 3" key="1">
    <citation type="submission" date="2024-05" db="EMBL/GenBank/DDBJ databases">
        <title>Genome sequencing and assembly of Indian major carp, Cirrhinus mrigala (Hamilton, 1822).</title>
        <authorList>
            <person name="Mohindra V."/>
            <person name="Chowdhury L.M."/>
            <person name="Lal K."/>
            <person name="Jena J.K."/>
        </authorList>
    </citation>
    <scope>NUCLEOTIDE SEQUENCE [LARGE SCALE GENOMIC DNA]</scope>
    <source>
        <strain evidence="2">CM1030</strain>
        <tissue evidence="2">Blood</tissue>
    </source>
</reference>
<accession>A0ABD0QLH5</accession>
<sequence length="58" mass="6700">AYQAVFEAWFLLVQCGYWVDTAAELLVLAAPENAEPLLWLLTFFHHPTNRGHQRSQQT</sequence>
<keyword evidence="3" id="KW-1185">Reference proteome</keyword>
<feature type="signal peptide" evidence="1">
    <location>
        <begin position="1"/>
        <end position="23"/>
    </location>
</feature>
<feature type="non-terminal residue" evidence="2">
    <location>
        <position position="58"/>
    </location>
</feature>
<protein>
    <submittedName>
        <fullName evidence="2">Uncharacterized protein</fullName>
    </submittedName>
</protein>
<proteinExistence type="predicted"/>
<dbReference type="PRINTS" id="PR00494">
    <property type="entry name" value="FANCONICGENE"/>
</dbReference>
<feature type="chain" id="PRO_5044803494" evidence="1">
    <location>
        <begin position="24"/>
        <end position="58"/>
    </location>
</feature>
<dbReference type="Pfam" id="PF02106">
    <property type="entry name" value="Fanconi_C"/>
    <property type="match status" value="1"/>
</dbReference>
<evidence type="ECO:0000256" key="1">
    <source>
        <dbReference type="SAM" id="SignalP"/>
    </source>
</evidence>
<dbReference type="EMBL" id="JAMKFB020000008">
    <property type="protein sequence ID" value="KAL0186860.1"/>
    <property type="molecule type" value="Genomic_DNA"/>
</dbReference>
<dbReference type="Proteomes" id="UP001529510">
    <property type="component" value="Unassembled WGS sequence"/>
</dbReference>
<dbReference type="PANTHER" id="PTHR16798:SF0">
    <property type="entry name" value="FANCONI ANEMIA GROUP C PROTEIN"/>
    <property type="match status" value="1"/>
</dbReference>
<feature type="non-terminal residue" evidence="2">
    <location>
        <position position="1"/>
    </location>
</feature>
<dbReference type="PANTHER" id="PTHR16798">
    <property type="entry name" value="FANCONI ANEMIA GROUP C PROTEIN FANCC"/>
    <property type="match status" value="1"/>
</dbReference>
<comment type="caution">
    <text evidence="2">The sequence shown here is derived from an EMBL/GenBank/DDBJ whole genome shotgun (WGS) entry which is preliminary data.</text>
</comment>